<evidence type="ECO:0000313" key="1">
    <source>
        <dbReference type="EMBL" id="TDX97931.1"/>
    </source>
</evidence>
<gene>
    <name evidence="1" type="ORF">EDC23_2735</name>
</gene>
<sequence length="41" mass="4433">MVVLAPNVNARAKFPLLRIQRTGAWGKMRGRPGRTAAGAGW</sequence>
<comment type="caution">
    <text evidence="1">The sequence shown here is derived from an EMBL/GenBank/DDBJ whole genome shotgun (WGS) entry which is preliminary data.</text>
</comment>
<reference evidence="1 2" key="1">
    <citation type="submission" date="2019-03" db="EMBL/GenBank/DDBJ databases">
        <title>Genomic Encyclopedia of Type Strains, Phase IV (KMG-IV): sequencing the most valuable type-strain genomes for metagenomic binning, comparative biology and taxonomic classification.</title>
        <authorList>
            <person name="Goeker M."/>
        </authorList>
    </citation>
    <scope>NUCLEOTIDE SEQUENCE [LARGE SCALE GENOMIC DNA]</scope>
    <source>
        <strain evidence="1 2">DSM 16326</strain>
    </source>
</reference>
<protein>
    <submittedName>
        <fullName evidence="1">Uncharacterized protein</fullName>
    </submittedName>
</protein>
<dbReference type="AlphaFoldDB" id="A0A4R8IP29"/>
<dbReference type="EMBL" id="SOQX01000010">
    <property type="protein sequence ID" value="TDX97931.1"/>
    <property type="molecule type" value="Genomic_DNA"/>
</dbReference>
<organism evidence="1 2">
    <name type="scientific">Thiohalophilus thiocyanatoxydans</name>
    <dbReference type="NCBI Taxonomy" id="381308"/>
    <lineage>
        <taxon>Bacteria</taxon>
        <taxon>Pseudomonadati</taxon>
        <taxon>Pseudomonadota</taxon>
        <taxon>Gammaproteobacteria</taxon>
        <taxon>Thiohalomonadales</taxon>
        <taxon>Thiohalophilaceae</taxon>
        <taxon>Thiohalophilus</taxon>
    </lineage>
</organism>
<accession>A0A4R8IP29</accession>
<dbReference type="Proteomes" id="UP000294914">
    <property type="component" value="Unassembled WGS sequence"/>
</dbReference>
<keyword evidence="2" id="KW-1185">Reference proteome</keyword>
<evidence type="ECO:0000313" key="2">
    <source>
        <dbReference type="Proteomes" id="UP000294914"/>
    </source>
</evidence>
<proteinExistence type="predicted"/>
<name>A0A4R8IP29_9GAMM</name>